<dbReference type="EMBL" id="FQVF01000007">
    <property type="protein sequence ID" value="SHF38279.1"/>
    <property type="molecule type" value="Genomic_DNA"/>
</dbReference>
<dbReference type="InterPro" id="IPR009061">
    <property type="entry name" value="DNA-bd_dom_put_sf"/>
</dbReference>
<dbReference type="InterPro" id="IPR010260">
    <property type="entry name" value="AlpA"/>
</dbReference>
<sequence length="64" mass="7160">MFQTPIQTGTKLFIRANELSGALGISPSTIYRWRKAGLLPEPLSLGPRVVGWRASDIHNWLNNI</sequence>
<dbReference type="Gene3D" id="1.10.238.160">
    <property type="match status" value="1"/>
</dbReference>
<reference evidence="2" key="1">
    <citation type="submission" date="2016-11" db="EMBL/GenBank/DDBJ databases">
        <authorList>
            <person name="Varghese N."/>
            <person name="Submissions S."/>
        </authorList>
    </citation>
    <scope>NUCLEOTIDE SEQUENCE [LARGE SCALE GENOMIC DNA]</scope>
    <source>
        <strain evidence="2">DSM 16579</strain>
    </source>
</reference>
<evidence type="ECO:0000313" key="2">
    <source>
        <dbReference type="Proteomes" id="UP000184517"/>
    </source>
</evidence>
<dbReference type="RefSeq" id="WP_072839416.1">
    <property type="nucleotide sequence ID" value="NZ_FQVF01000007.1"/>
</dbReference>
<gene>
    <name evidence="1" type="ORF">SAMN02745753_01848</name>
</gene>
<protein>
    <submittedName>
        <fullName evidence="1">Transcriptional regulator, AlpA family</fullName>
    </submittedName>
</protein>
<keyword evidence="2" id="KW-1185">Reference proteome</keyword>
<dbReference type="OrthoDB" id="5297660at2"/>
<name>A0A1M5B724_9GAMM</name>
<evidence type="ECO:0000313" key="1">
    <source>
        <dbReference type="EMBL" id="SHF38279.1"/>
    </source>
</evidence>
<organism evidence="1 2">
    <name type="scientific">Marinomonas polaris DSM 16579</name>
    <dbReference type="NCBI Taxonomy" id="1122206"/>
    <lineage>
        <taxon>Bacteria</taxon>
        <taxon>Pseudomonadati</taxon>
        <taxon>Pseudomonadota</taxon>
        <taxon>Gammaproteobacteria</taxon>
        <taxon>Oceanospirillales</taxon>
        <taxon>Oceanospirillaceae</taxon>
        <taxon>Marinomonas</taxon>
    </lineage>
</organism>
<dbReference type="Pfam" id="PF05930">
    <property type="entry name" value="Phage_AlpA"/>
    <property type="match status" value="1"/>
</dbReference>
<dbReference type="STRING" id="1122206.SAMN02745753_01848"/>
<accession>A0A1M5B724</accession>
<dbReference type="AlphaFoldDB" id="A0A1M5B724"/>
<dbReference type="Proteomes" id="UP000184517">
    <property type="component" value="Unassembled WGS sequence"/>
</dbReference>
<proteinExistence type="predicted"/>
<dbReference type="SUPFAM" id="SSF46955">
    <property type="entry name" value="Putative DNA-binding domain"/>
    <property type="match status" value="1"/>
</dbReference>